<proteinExistence type="inferred from homology"/>
<dbReference type="InterPro" id="IPR023795">
    <property type="entry name" value="Serpin_CS"/>
</dbReference>
<keyword evidence="10" id="KW-1185">Reference proteome</keyword>
<dbReference type="InterPro" id="IPR000215">
    <property type="entry name" value="Serpin_fam"/>
</dbReference>
<evidence type="ECO:0000256" key="3">
    <source>
        <dbReference type="ARBA" id="ARBA00022490"/>
    </source>
</evidence>
<name>A0AAJ7U5Y7_PETMA</name>
<keyword evidence="6" id="KW-0007">Acetylation</keyword>
<dbReference type="Proteomes" id="UP001318040">
    <property type="component" value="Chromosome 54"/>
</dbReference>
<dbReference type="PANTHER" id="PTHR11461:SF180">
    <property type="entry name" value="LEUKOCYTE ELASTASE INHIBITOR"/>
    <property type="match status" value="1"/>
</dbReference>
<evidence type="ECO:0000256" key="6">
    <source>
        <dbReference type="ARBA" id="ARBA00022990"/>
    </source>
</evidence>
<reference evidence="11" key="1">
    <citation type="submission" date="2025-08" db="UniProtKB">
        <authorList>
            <consortium name="RefSeq"/>
        </authorList>
    </citation>
    <scope>IDENTIFICATION</scope>
    <source>
        <tissue evidence="11">Sperm</tissue>
    </source>
</reference>
<accession>A0AAJ7U5Y7</accession>
<dbReference type="InterPro" id="IPR042185">
    <property type="entry name" value="Serpin_sf_2"/>
</dbReference>
<evidence type="ECO:0000256" key="4">
    <source>
        <dbReference type="ARBA" id="ARBA00022690"/>
    </source>
</evidence>
<evidence type="ECO:0000256" key="5">
    <source>
        <dbReference type="ARBA" id="ARBA00022900"/>
    </source>
</evidence>
<dbReference type="PANTHER" id="PTHR11461">
    <property type="entry name" value="SERINE PROTEASE INHIBITOR, SERPIN"/>
    <property type="match status" value="1"/>
</dbReference>
<dbReference type="InterPro" id="IPR042178">
    <property type="entry name" value="Serpin_sf_1"/>
</dbReference>
<keyword evidence="4" id="KW-0646">Protease inhibitor</keyword>
<dbReference type="SMART" id="SM00093">
    <property type="entry name" value="SERPIN"/>
    <property type="match status" value="1"/>
</dbReference>
<evidence type="ECO:0000313" key="11">
    <source>
        <dbReference type="RefSeq" id="XP_032830334.1"/>
    </source>
</evidence>
<dbReference type="Gene3D" id="2.30.39.10">
    <property type="entry name" value="Alpha-1-antitrypsin, domain 1"/>
    <property type="match status" value="1"/>
</dbReference>
<evidence type="ECO:0000256" key="7">
    <source>
        <dbReference type="ARBA" id="ARBA00073281"/>
    </source>
</evidence>
<dbReference type="SUPFAM" id="SSF56574">
    <property type="entry name" value="Serpins"/>
    <property type="match status" value="1"/>
</dbReference>
<gene>
    <name evidence="11" type="primary">LOC116954045</name>
</gene>
<dbReference type="InterPro" id="IPR036186">
    <property type="entry name" value="Serpin_sf"/>
</dbReference>
<evidence type="ECO:0000256" key="8">
    <source>
        <dbReference type="ARBA" id="ARBA00079383"/>
    </source>
</evidence>
<dbReference type="FunFam" id="3.30.497.10:FF:000001">
    <property type="entry name" value="Serine protease inhibitor"/>
    <property type="match status" value="1"/>
</dbReference>
<organism evidence="10 11">
    <name type="scientific">Petromyzon marinus</name>
    <name type="common">Sea lamprey</name>
    <dbReference type="NCBI Taxonomy" id="7757"/>
    <lineage>
        <taxon>Eukaryota</taxon>
        <taxon>Metazoa</taxon>
        <taxon>Chordata</taxon>
        <taxon>Craniata</taxon>
        <taxon>Vertebrata</taxon>
        <taxon>Cyclostomata</taxon>
        <taxon>Hyperoartia</taxon>
        <taxon>Petromyzontiformes</taxon>
        <taxon>Petromyzontidae</taxon>
        <taxon>Petromyzon</taxon>
    </lineage>
</organism>
<dbReference type="GO" id="GO:0005615">
    <property type="term" value="C:extracellular space"/>
    <property type="evidence" value="ECO:0007669"/>
    <property type="project" value="InterPro"/>
</dbReference>
<dbReference type="Pfam" id="PF00079">
    <property type="entry name" value="Serpin"/>
    <property type="match status" value="1"/>
</dbReference>
<comment type="similarity">
    <text evidence="2">Belongs to the serpin family. Ov-serpin subfamily.</text>
</comment>
<keyword evidence="3" id="KW-0963">Cytoplasm</keyword>
<dbReference type="RefSeq" id="XP_032830334.1">
    <property type="nucleotide sequence ID" value="XM_032974443.1"/>
</dbReference>
<evidence type="ECO:0000256" key="1">
    <source>
        <dbReference type="ARBA" id="ARBA00004496"/>
    </source>
</evidence>
<dbReference type="PROSITE" id="PS00284">
    <property type="entry name" value="SERPIN"/>
    <property type="match status" value="1"/>
</dbReference>
<evidence type="ECO:0000313" key="10">
    <source>
        <dbReference type="Proteomes" id="UP001318040"/>
    </source>
</evidence>
<dbReference type="GO" id="GO:0004867">
    <property type="term" value="F:serine-type endopeptidase inhibitor activity"/>
    <property type="evidence" value="ECO:0007669"/>
    <property type="project" value="UniProtKB-KW"/>
</dbReference>
<dbReference type="AlphaFoldDB" id="A0AAJ7U5Y7"/>
<dbReference type="FunFam" id="2.30.39.10:FF:000014">
    <property type="entry name" value="Serpin family B member 9"/>
    <property type="match status" value="1"/>
</dbReference>
<dbReference type="Gene3D" id="3.30.497.10">
    <property type="entry name" value="Antithrombin, subunit I, domain 2"/>
    <property type="match status" value="1"/>
</dbReference>
<dbReference type="InterPro" id="IPR023796">
    <property type="entry name" value="Serpin_dom"/>
</dbReference>
<dbReference type="KEGG" id="pmrn:116954045"/>
<dbReference type="Gene3D" id="2.10.310.10">
    <property type="entry name" value="Serpins superfamily"/>
    <property type="match status" value="1"/>
</dbReference>
<protein>
    <recommendedName>
        <fullName evidence="7">Leukocyte elastase inhibitor</fullName>
    </recommendedName>
    <alternativeName>
        <fullName evidence="8">Serpin B1</fullName>
    </alternativeName>
</protein>
<sequence>MTKQPKKNVALLFSVGASAARRAFPATATQSGRASSRLGCGSLSLCAKAAKLGRGRDPEAAMENVVAANAEFAIDVFRTLGAREVGGNVFFSPLSISAALAMVLLGAKGQTSEQMSKVLCYEGVSDVHEAFKGLLGTLKSPGAGCVLRVANRLYGEKSFGFLKGFLQATQKFYDAKLAAVDFTKSFDGVRKKINAWVEEKTDGKIKDLLEEGTLDVMTRLVIVNAVYFKGKWTKKFNSQNTTQSNFHLNQRETKQVQMMSQKNTFQHGFVQNMNLNVLELPYVGNALSMIILLPAAIEDETNGLEKLERELNLQNLQTWTSPTTMRSGDVLLHLPRFRLEQSYTLNKPLSSLGMGDLFSPLTADLSGMDGNRDLFVSHVAHRAFVEVNEEGTEAAAATAVTIKLRRAMPTQPPFKFCADHPFVFLIRDNRNGSVLFLGRYTSP</sequence>
<evidence type="ECO:0000259" key="9">
    <source>
        <dbReference type="SMART" id="SM00093"/>
    </source>
</evidence>
<dbReference type="GO" id="GO:0005737">
    <property type="term" value="C:cytoplasm"/>
    <property type="evidence" value="ECO:0007669"/>
    <property type="project" value="UniProtKB-SubCell"/>
</dbReference>
<evidence type="ECO:0000256" key="2">
    <source>
        <dbReference type="ARBA" id="ARBA00006426"/>
    </source>
</evidence>
<feature type="domain" description="Serpin" evidence="9">
    <location>
        <begin position="74"/>
        <end position="443"/>
    </location>
</feature>
<keyword evidence="5" id="KW-0722">Serine protease inhibitor</keyword>
<comment type="subcellular location">
    <subcellularLocation>
        <location evidence="1">Cytoplasm</location>
    </subcellularLocation>
</comment>